<dbReference type="InterPro" id="IPR043128">
    <property type="entry name" value="Rev_trsase/Diguanyl_cyclase"/>
</dbReference>
<dbReference type="InterPro" id="IPR029787">
    <property type="entry name" value="Nucleotide_cyclase"/>
</dbReference>
<dbReference type="AlphaFoldDB" id="A0A109WA95"/>
<dbReference type="Pfam" id="PF00990">
    <property type="entry name" value="GGDEF"/>
    <property type="match status" value="1"/>
</dbReference>
<dbReference type="InterPro" id="IPR000014">
    <property type="entry name" value="PAS"/>
</dbReference>
<reference evidence="4" key="1">
    <citation type="submission" date="2016-02" db="EMBL/GenBank/DDBJ databases">
        <authorList>
            <person name="Holder M.E."/>
            <person name="Ajami N.J."/>
            <person name="Petrosino J.F."/>
        </authorList>
    </citation>
    <scope>NUCLEOTIDE SEQUENCE [LARGE SCALE GENOMIC DNA]</scope>
    <source>
        <strain evidence="4">CCUG 45958</strain>
    </source>
</reference>
<dbReference type="SUPFAM" id="SSF141868">
    <property type="entry name" value="EAL domain-like"/>
    <property type="match status" value="1"/>
</dbReference>
<dbReference type="InterPro" id="IPR035965">
    <property type="entry name" value="PAS-like_dom_sf"/>
</dbReference>
<dbReference type="CDD" id="cd01948">
    <property type="entry name" value="EAL"/>
    <property type="match status" value="1"/>
</dbReference>
<dbReference type="KEGG" id="dfi:AXF13_14380"/>
<accession>A0A109WA95</accession>
<dbReference type="SMART" id="SM00267">
    <property type="entry name" value="GGDEF"/>
    <property type="match status" value="1"/>
</dbReference>
<dbReference type="PANTHER" id="PTHR44757:SF2">
    <property type="entry name" value="BIOFILM ARCHITECTURE MAINTENANCE PROTEIN MBAA"/>
    <property type="match status" value="1"/>
</dbReference>
<dbReference type="SMART" id="SM00052">
    <property type="entry name" value="EAL"/>
    <property type="match status" value="1"/>
</dbReference>
<dbReference type="Pfam" id="PF08447">
    <property type="entry name" value="PAS_3"/>
    <property type="match status" value="1"/>
</dbReference>
<dbReference type="Gene3D" id="3.30.70.270">
    <property type="match status" value="1"/>
</dbReference>
<dbReference type="PROSITE" id="PS50883">
    <property type="entry name" value="EAL"/>
    <property type="match status" value="1"/>
</dbReference>
<dbReference type="Gene3D" id="3.30.450.20">
    <property type="entry name" value="PAS domain"/>
    <property type="match status" value="2"/>
</dbReference>
<dbReference type="Pfam" id="PF00563">
    <property type="entry name" value="EAL"/>
    <property type="match status" value="1"/>
</dbReference>
<feature type="domain" description="EAL" evidence="1">
    <location>
        <begin position="451"/>
        <end position="705"/>
    </location>
</feature>
<feature type="domain" description="GGDEF" evidence="2">
    <location>
        <begin position="314"/>
        <end position="442"/>
    </location>
</feature>
<dbReference type="PROSITE" id="PS50887">
    <property type="entry name" value="GGDEF"/>
    <property type="match status" value="1"/>
</dbReference>
<dbReference type="InterPro" id="IPR001610">
    <property type="entry name" value="PAC"/>
</dbReference>
<dbReference type="InterPro" id="IPR035919">
    <property type="entry name" value="EAL_sf"/>
</dbReference>
<dbReference type="Proteomes" id="UP000069241">
    <property type="component" value="Chromosome"/>
</dbReference>
<name>A0A109WA95_9BACT</name>
<evidence type="ECO:0000259" key="2">
    <source>
        <dbReference type="PROSITE" id="PS50887"/>
    </source>
</evidence>
<dbReference type="SUPFAM" id="SSF55785">
    <property type="entry name" value="PYP-like sensor domain (PAS domain)"/>
    <property type="match status" value="2"/>
</dbReference>
<dbReference type="PANTHER" id="PTHR44757">
    <property type="entry name" value="DIGUANYLATE CYCLASE DGCP"/>
    <property type="match status" value="1"/>
</dbReference>
<sequence>MRPYAPDDPAAAAVERRYARLLSNFYDQIYDLDFNAGFYRSVFQSGAKFCAPPEGRGLAAMLEAAADTLIHPEDKADFRQMFRREELRRALATTGRSTGAEYRKKCLDGSYRWVRVMVFPFDESGLERYLICFQDIDGYKHLGASTRENVLLHLQSLDYLRYRAITEQTRSLVFEWQDQTLTYVDATIPRLLAGSYDGRHLFDLWREDSVLFSEDRAIFENFLRALAGSDPSSAVTVRLRRRTGAFTWYVVSCTRIDNTATGARYVGSIRDVDKAIHTARALRQQAEYDDLTGACTMPTFLGKTERLLRRNPDAPRHIVRYDVAGFKSIDERFGQEEGRRLLRAISYLTKENLSSDREIFARLSGDIFLACLEGDHERVWEFMEWLRCGTAEYTKSYRPELFFGVCRVDDPATPVREICERAYLALKSVKGSGMADYAFYDDELRSRVLDELFIKDQMYTALAEGQFVVYLQPKVEIFSGRIVGAEALARWRHPERGLIPPNRFVPFFERNGFIILLDEYIWEEVCKLLRSWLDKGYRPLPVSINVSRMHFNDNGFCGKLRALTDKYRLPRHLLELELTESAFFENEKILQRTMRSLQEAGFAFSMDDFGTGYSSLNTLRALPFNTVKLDRAFVSDSTDNQRGQIVARNTIVLAKQLGMRIIAEGVETVEQALFLRNMGCDQAQGFYYSRPMDAREFETFSFVHRKCFWVDPRLQDRLPDGESNETTDK</sequence>
<evidence type="ECO:0000313" key="3">
    <source>
        <dbReference type="EMBL" id="AMD91218.1"/>
    </source>
</evidence>
<proteinExistence type="predicted"/>
<dbReference type="EMBL" id="CP014229">
    <property type="protein sequence ID" value="AMD91218.1"/>
    <property type="molecule type" value="Genomic_DNA"/>
</dbReference>
<organism evidence="3 4">
    <name type="scientific">Desulfovibrio fairfieldensis</name>
    <dbReference type="NCBI Taxonomy" id="44742"/>
    <lineage>
        <taxon>Bacteria</taxon>
        <taxon>Pseudomonadati</taxon>
        <taxon>Thermodesulfobacteriota</taxon>
        <taxon>Desulfovibrionia</taxon>
        <taxon>Desulfovibrionales</taxon>
        <taxon>Desulfovibrionaceae</taxon>
        <taxon>Desulfovibrio</taxon>
    </lineage>
</organism>
<dbReference type="InterPro" id="IPR001633">
    <property type="entry name" value="EAL_dom"/>
</dbReference>
<dbReference type="InterPro" id="IPR052155">
    <property type="entry name" value="Biofilm_reg_signaling"/>
</dbReference>
<protein>
    <submittedName>
        <fullName evidence="3">Diguanylate cyclase</fullName>
    </submittedName>
</protein>
<dbReference type="SMART" id="SM00086">
    <property type="entry name" value="PAC"/>
    <property type="match status" value="2"/>
</dbReference>
<gene>
    <name evidence="3" type="ORF">AXF13_14380</name>
</gene>
<dbReference type="InterPro" id="IPR000160">
    <property type="entry name" value="GGDEF_dom"/>
</dbReference>
<dbReference type="Gene3D" id="3.20.20.450">
    <property type="entry name" value="EAL domain"/>
    <property type="match status" value="1"/>
</dbReference>
<evidence type="ECO:0000313" key="4">
    <source>
        <dbReference type="Proteomes" id="UP000069241"/>
    </source>
</evidence>
<dbReference type="SUPFAM" id="SSF55073">
    <property type="entry name" value="Nucleotide cyclase"/>
    <property type="match status" value="1"/>
</dbReference>
<evidence type="ECO:0000259" key="1">
    <source>
        <dbReference type="PROSITE" id="PS50883"/>
    </source>
</evidence>
<dbReference type="CDD" id="cd00130">
    <property type="entry name" value="PAS"/>
    <property type="match status" value="2"/>
</dbReference>
<dbReference type="InterPro" id="IPR013655">
    <property type="entry name" value="PAS_fold_3"/>
</dbReference>
<dbReference type="STRING" id="44742.AXF13_14380"/>
<keyword evidence="4" id="KW-1185">Reference proteome</keyword>